<dbReference type="Proteomes" id="UP001623592">
    <property type="component" value="Unassembled WGS sequence"/>
</dbReference>
<protein>
    <recommendedName>
        <fullName evidence="4">CHAP domain-containing protein</fullName>
    </recommendedName>
</protein>
<reference evidence="2 3" key="1">
    <citation type="submission" date="2024-11" db="EMBL/GenBank/DDBJ databases">
        <authorList>
            <person name="Heng Y.C."/>
            <person name="Lim A.C.H."/>
            <person name="Lee J.K.Y."/>
            <person name="Kittelmann S."/>
        </authorList>
    </citation>
    <scope>NUCLEOTIDE SEQUENCE [LARGE SCALE GENOMIC DNA]</scope>
    <source>
        <strain evidence="2 3">WILCCON 0114</strain>
    </source>
</reference>
<feature type="transmembrane region" description="Helical" evidence="1">
    <location>
        <begin position="12"/>
        <end position="31"/>
    </location>
</feature>
<evidence type="ECO:0000256" key="1">
    <source>
        <dbReference type="SAM" id="Phobius"/>
    </source>
</evidence>
<evidence type="ECO:0000313" key="2">
    <source>
        <dbReference type="EMBL" id="MFL0253217.1"/>
    </source>
</evidence>
<evidence type="ECO:0000313" key="3">
    <source>
        <dbReference type="Proteomes" id="UP001623592"/>
    </source>
</evidence>
<organism evidence="2 3">
    <name type="scientific">Clostridium neuense</name>
    <dbReference type="NCBI Taxonomy" id="1728934"/>
    <lineage>
        <taxon>Bacteria</taxon>
        <taxon>Bacillati</taxon>
        <taxon>Bacillota</taxon>
        <taxon>Clostridia</taxon>
        <taxon>Eubacteriales</taxon>
        <taxon>Clostridiaceae</taxon>
        <taxon>Clostridium</taxon>
    </lineage>
</organism>
<keyword evidence="1" id="KW-0812">Transmembrane</keyword>
<dbReference type="RefSeq" id="WP_406789885.1">
    <property type="nucleotide sequence ID" value="NZ_JBJIAA010000028.1"/>
</dbReference>
<name>A0ABW8TLJ7_9CLOT</name>
<keyword evidence="1" id="KW-0472">Membrane</keyword>
<proteinExistence type="predicted"/>
<dbReference type="EMBL" id="JBJIAA010000028">
    <property type="protein sequence ID" value="MFL0253217.1"/>
    <property type="molecule type" value="Genomic_DNA"/>
</dbReference>
<keyword evidence="1" id="KW-1133">Transmembrane helix</keyword>
<gene>
    <name evidence="2" type="ORF">ACJDT4_22685</name>
</gene>
<keyword evidence="3" id="KW-1185">Reference proteome</keyword>
<evidence type="ECO:0008006" key="4">
    <source>
        <dbReference type="Google" id="ProtNLM"/>
    </source>
</evidence>
<accession>A0ABW8TLJ7</accession>
<comment type="caution">
    <text evidence="2">The sequence shown here is derived from an EMBL/GenBank/DDBJ whole genome shotgun (WGS) entry which is preliminary data.</text>
</comment>
<sequence length="190" mass="21524">MNKIKDKKKYIIIALTLVLIIAAFKIVSSYLRRKSLEKVSVAVVNYLSVTSNRRKNIDEAARLNSGIYTNTCVYFASGALRAAGLDVPTDVGNTTQLTEFLLKKGYKKYYDLDKLKPGDICFAAPSGNANETPDHTYIFKSWTDSSHKDAYIFDNQLTEYGSCYHIRNVTYKTMRNGKSKSPAIYFMRPK</sequence>